<dbReference type="EMBL" id="QURH01000255">
    <property type="protein sequence ID" value="RFU40846.1"/>
    <property type="molecule type" value="Genomic_DNA"/>
</dbReference>
<evidence type="ECO:0000313" key="3">
    <source>
        <dbReference type="EMBL" id="RFU40846.1"/>
    </source>
</evidence>
<gene>
    <name evidence="3" type="ORF">DZF91_15045</name>
</gene>
<evidence type="ECO:0000256" key="1">
    <source>
        <dbReference type="SAM" id="MobiDB-lite"/>
    </source>
</evidence>
<accession>A0A372JM04</accession>
<comment type="caution">
    <text evidence="3">The sequence shown here is derived from an EMBL/GenBank/DDBJ whole genome shotgun (WGS) entry which is preliminary data.</text>
</comment>
<evidence type="ECO:0000313" key="4">
    <source>
        <dbReference type="Proteomes" id="UP000261811"/>
    </source>
</evidence>
<keyword evidence="4" id="KW-1185">Reference proteome</keyword>
<feature type="region of interest" description="Disordered" evidence="1">
    <location>
        <begin position="1"/>
        <end position="21"/>
    </location>
</feature>
<dbReference type="Pfam" id="PF04149">
    <property type="entry name" value="DUF397"/>
    <property type="match status" value="1"/>
</dbReference>
<reference evidence="3 4" key="1">
    <citation type="submission" date="2018-08" db="EMBL/GenBank/DDBJ databases">
        <title>Actinomadura jelena sp. nov., a novel Actinomycete isolated from soil in Chad.</title>
        <authorList>
            <person name="Shi L."/>
        </authorList>
    </citation>
    <scope>NUCLEOTIDE SEQUENCE [LARGE SCALE GENOMIC DNA]</scope>
    <source>
        <strain evidence="3 4">NEAU-G17</strain>
    </source>
</reference>
<name>A0A372JM04_9ACTN</name>
<feature type="domain" description="DUF397" evidence="2">
    <location>
        <begin position="10"/>
        <end position="63"/>
    </location>
</feature>
<feature type="compositionally biased region" description="Polar residues" evidence="1">
    <location>
        <begin position="1"/>
        <end position="10"/>
    </location>
</feature>
<dbReference type="InterPro" id="IPR007278">
    <property type="entry name" value="DUF397"/>
</dbReference>
<dbReference type="AlphaFoldDB" id="A0A372JM04"/>
<organism evidence="3 4">
    <name type="scientific">Actinomadura logoneensis</name>
    <dbReference type="NCBI Taxonomy" id="2293572"/>
    <lineage>
        <taxon>Bacteria</taxon>
        <taxon>Bacillati</taxon>
        <taxon>Actinomycetota</taxon>
        <taxon>Actinomycetes</taxon>
        <taxon>Streptosporangiales</taxon>
        <taxon>Thermomonosporaceae</taxon>
        <taxon>Actinomadura</taxon>
    </lineage>
</organism>
<proteinExistence type="predicted"/>
<evidence type="ECO:0000259" key="2">
    <source>
        <dbReference type="Pfam" id="PF04149"/>
    </source>
</evidence>
<protein>
    <submittedName>
        <fullName evidence="3">DUF397 domain-containing protein</fullName>
    </submittedName>
</protein>
<dbReference type="OrthoDB" id="3483392at2"/>
<dbReference type="RefSeq" id="WP_117358096.1">
    <property type="nucleotide sequence ID" value="NZ_QURH01000255.1"/>
</dbReference>
<sequence length="68" mass="7309">MATVPESSILTWRKSTHSTPNGSDCVEVAALIRTTFVRDSKDPGGPNLSVSSTDWRAFMTAIKEGPVT</sequence>
<dbReference type="Proteomes" id="UP000261811">
    <property type="component" value="Unassembled WGS sequence"/>
</dbReference>